<keyword evidence="5" id="KW-1185">Reference proteome</keyword>
<dbReference type="Gene3D" id="3.90.79.10">
    <property type="entry name" value="Nucleoside Triphosphate Pyrophosphohydrolase"/>
    <property type="match status" value="1"/>
</dbReference>
<dbReference type="InterPro" id="IPR015797">
    <property type="entry name" value="NUDIX_hydrolase-like_dom_sf"/>
</dbReference>
<dbReference type="EMBL" id="AGNL01021377">
    <property type="protein sequence ID" value="EJK60216.1"/>
    <property type="molecule type" value="Genomic_DNA"/>
</dbReference>
<evidence type="ECO:0000259" key="3">
    <source>
        <dbReference type="PROSITE" id="PS51462"/>
    </source>
</evidence>
<dbReference type="InterPro" id="IPR020084">
    <property type="entry name" value="NUDIX_hydrolase_CS"/>
</dbReference>
<keyword evidence="2" id="KW-0378">Hydrolase</keyword>
<dbReference type="PANTHER" id="PTHR13994">
    <property type="entry name" value="NUDIX HYDROLASE RELATED"/>
    <property type="match status" value="1"/>
</dbReference>
<dbReference type="CDD" id="cd04670">
    <property type="entry name" value="NUDIX_ASFGF2_Nudt6"/>
    <property type="match status" value="1"/>
</dbReference>
<dbReference type="Proteomes" id="UP000266841">
    <property type="component" value="Unassembled WGS sequence"/>
</dbReference>
<comment type="similarity">
    <text evidence="1">Belongs to the Nudix hydrolase family.</text>
</comment>
<dbReference type="PRINTS" id="PR01356">
    <property type="entry name" value="GFGPROTEIN"/>
</dbReference>
<evidence type="ECO:0000313" key="5">
    <source>
        <dbReference type="Proteomes" id="UP000266841"/>
    </source>
</evidence>
<dbReference type="OMA" id="NNNTAIW"/>
<feature type="domain" description="Nudix hydrolase" evidence="3">
    <location>
        <begin position="85"/>
        <end position="219"/>
    </location>
</feature>
<dbReference type="PROSITE" id="PS00893">
    <property type="entry name" value="NUDIX_BOX"/>
    <property type="match status" value="1"/>
</dbReference>
<reference evidence="4 5" key="1">
    <citation type="journal article" date="2012" name="Genome Biol.">
        <title>Genome and low-iron response of an oceanic diatom adapted to chronic iron limitation.</title>
        <authorList>
            <person name="Lommer M."/>
            <person name="Specht M."/>
            <person name="Roy A.S."/>
            <person name="Kraemer L."/>
            <person name="Andreson R."/>
            <person name="Gutowska M.A."/>
            <person name="Wolf J."/>
            <person name="Bergner S.V."/>
            <person name="Schilhabel M.B."/>
            <person name="Klostermeier U.C."/>
            <person name="Beiko R.G."/>
            <person name="Rosenstiel P."/>
            <person name="Hippler M."/>
            <person name="Laroche J."/>
        </authorList>
    </citation>
    <scope>NUCLEOTIDE SEQUENCE [LARGE SCALE GENOMIC DNA]</scope>
    <source>
        <strain evidence="4 5">CCMP1005</strain>
    </source>
</reference>
<evidence type="ECO:0000256" key="2">
    <source>
        <dbReference type="ARBA" id="ARBA00022801"/>
    </source>
</evidence>
<gene>
    <name evidence="4" type="ORF">THAOC_19471</name>
</gene>
<dbReference type="GO" id="GO:0047631">
    <property type="term" value="F:ADP-ribose diphosphatase activity"/>
    <property type="evidence" value="ECO:0007669"/>
    <property type="project" value="TreeGrafter"/>
</dbReference>
<dbReference type="InterPro" id="IPR003293">
    <property type="entry name" value="Nudix_hydrolase6-like"/>
</dbReference>
<organism evidence="4 5">
    <name type="scientific">Thalassiosira oceanica</name>
    <name type="common">Marine diatom</name>
    <dbReference type="NCBI Taxonomy" id="159749"/>
    <lineage>
        <taxon>Eukaryota</taxon>
        <taxon>Sar</taxon>
        <taxon>Stramenopiles</taxon>
        <taxon>Ochrophyta</taxon>
        <taxon>Bacillariophyta</taxon>
        <taxon>Coscinodiscophyceae</taxon>
        <taxon>Thalassiosirophycidae</taxon>
        <taxon>Thalassiosirales</taxon>
        <taxon>Thalassiosiraceae</taxon>
        <taxon>Thalassiosira</taxon>
    </lineage>
</organism>
<dbReference type="Pfam" id="PF00293">
    <property type="entry name" value="NUDIX"/>
    <property type="match status" value="1"/>
</dbReference>
<dbReference type="SUPFAM" id="SSF55811">
    <property type="entry name" value="Nudix"/>
    <property type="match status" value="1"/>
</dbReference>
<proteinExistence type="inferred from homology"/>
<dbReference type="GO" id="GO:0051287">
    <property type="term" value="F:NAD binding"/>
    <property type="evidence" value="ECO:0007669"/>
    <property type="project" value="TreeGrafter"/>
</dbReference>
<comment type="caution">
    <text evidence="4">The sequence shown here is derived from an EMBL/GenBank/DDBJ whole genome shotgun (WGS) entry which is preliminary data.</text>
</comment>
<dbReference type="PANTHER" id="PTHR13994:SF13">
    <property type="entry name" value="FI03680P"/>
    <property type="match status" value="1"/>
</dbReference>
<evidence type="ECO:0000313" key="4">
    <source>
        <dbReference type="EMBL" id="EJK60216.1"/>
    </source>
</evidence>
<dbReference type="OrthoDB" id="447842at2759"/>
<evidence type="ECO:0000256" key="1">
    <source>
        <dbReference type="ARBA" id="ARBA00005582"/>
    </source>
</evidence>
<dbReference type="PROSITE" id="PS51462">
    <property type="entry name" value="NUDIX"/>
    <property type="match status" value="1"/>
</dbReference>
<dbReference type="InterPro" id="IPR040618">
    <property type="entry name" value="Pre-Nudix"/>
</dbReference>
<dbReference type="eggNOG" id="KOG0648">
    <property type="taxonomic scope" value="Eukaryota"/>
</dbReference>
<sequence length="257" mass="28650">MIKVRPDADASFDESTFEGSLLATEKAALHLGKTAVWIEVPILQSRFIELAANCGFVFHHAEGDQASLCKWIDTEHTSRIPCFATHQVGVGAVVINLSSNQILCVRELRKNYRPYKLPTGLAELGEDLDQAVVREVLEETGINTVFEGILGVRHTHNIQFGRSDLFFVCRLSPLLDNDGSLPEPVPQSGEIEDACWLSVDEYRDMVNSDDDNVRHPMMQRIMDLVDQGADHDIQRTVLSSVVPGRKSSPLYHTPLTK</sequence>
<dbReference type="GO" id="GO:0035529">
    <property type="term" value="F:NADH pyrophosphatase activity"/>
    <property type="evidence" value="ECO:0007669"/>
    <property type="project" value="TreeGrafter"/>
</dbReference>
<dbReference type="Gene3D" id="3.40.630.30">
    <property type="match status" value="1"/>
</dbReference>
<dbReference type="Pfam" id="PF18290">
    <property type="entry name" value="Nudix_hydro"/>
    <property type="match status" value="1"/>
</dbReference>
<dbReference type="InterPro" id="IPR000086">
    <property type="entry name" value="NUDIX_hydrolase_dom"/>
</dbReference>
<name>K0SGW7_THAOC</name>
<accession>K0SGW7</accession>
<protein>
    <recommendedName>
        <fullName evidence="3">Nudix hydrolase domain-containing protein</fullName>
    </recommendedName>
</protein>
<dbReference type="AlphaFoldDB" id="K0SGW7"/>